<name>A0A0C9V249_9AGAM</name>
<gene>
    <name evidence="1" type="ORF">HYDPIDRAFT_33312</name>
</gene>
<sequence>MHLGACLVYQHCLGRSPSAVDRWQSLREVSLDIPNLEPYALQHLAGLLSLRVLELHVPPDSALNETFPDLRPRPKPLGLGGPRPPPFSGLQRFAMGGEIDTFLYGTVVDVFLNHLKKLKFSPRCVNLLVKFEGADIPAILEATASSTNLSELQEFYLRRWHRRKEPQAGFDKIRGMLGWCNLTKVKLGISIATNDSELGEISMAWPLLEELHFVAEPAESPRLPTWIGFIDLTRRCRRLESVGVPVDTTLGAEGVLEEIDSEGRFKDKELMNSHFDSINFLGSKIHDADMVARILRALFPALSWRRFFVFSRSPPHFQYIRHFLSLHPVGTLTDRFSRASSDISFGRSDSNPWN</sequence>
<evidence type="ECO:0000313" key="2">
    <source>
        <dbReference type="Proteomes" id="UP000053820"/>
    </source>
</evidence>
<accession>A0A0C9V249</accession>
<dbReference type="HOGENOM" id="CLU_783159_0_0_1"/>
<keyword evidence="2" id="KW-1185">Reference proteome</keyword>
<proteinExistence type="predicted"/>
<evidence type="ECO:0000313" key="1">
    <source>
        <dbReference type="EMBL" id="KIJ59314.1"/>
    </source>
</evidence>
<reference evidence="1 2" key="1">
    <citation type="submission" date="2014-04" db="EMBL/GenBank/DDBJ databases">
        <title>Evolutionary Origins and Diversification of the Mycorrhizal Mutualists.</title>
        <authorList>
            <consortium name="DOE Joint Genome Institute"/>
            <consortium name="Mycorrhizal Genomics Consortium"/>
            <person name="Kohler A."/>
            <person name="Kuo A."/>
            <person name="Nagy L.G."/>
            <person name="Floudas D."/>
            <person name="Copeland A."/>
            <person name="Barry K.W."/>
            <person name="Cichocki N."/>
            <person name="Veneault-Fourrey C."/>
            <person name="LaButti K."/>
            <person name="Lindquist E.A."/>
            <person name="Lipzen A."/>
            <person name="Lundell T."/>
            <person name="Morin E."/>
            <person name="Murat C."/>
            <person name="Riley R."/>
            <person name="Ohm R."/>
            <person name="Sun H."/>
            <person name="Tunlid A."/>
            <person name="Henrissat B."/>
            <person name="Grigoriev I.V."/>
            <person name="Hibbett D.S."/>
            <person name="Martin F."/>
        </authorList>
    </citation>
    <scope>NUCLEOTIDE SEQUENCE [LARGE SCALE GENOMIC DNA]</scope>
    <source>
        <strain evidence="1 2">MD-312</strain>
    </source>
</reference>
<dbReference type="Proteomes" id="UP000053820">
    <property type="component" value="Unassembled WGS sequence"/>
</dbReference>
<dbReference type="AlphaFoldDB" id="A0A0C9V249"/>
<protein>
    <submittedName>
        <fullName evidence="1">Uncharacterized protein</fullName>
    </submittedName>
</protein>
<dbReference type="EMBL" id="KN839891">
    <property type="protein sequence ID" value="KIJ59314.1"/>
    <property type="molecule type" value="Genomic_DNA"/>
</dbReference>
<organism evidence="1 2">
    <name type="scientific">Hydnomerulius pinastri MD-312</name>
    <dbReference type="NCBI Taxonomy" id="994086"/>
    <lineage>
        <taxon>Eukaryota</taxon>
        <taxon>Fungi</taxon>
        <taxon>Dikarya</taxon>
        <taxon>Basidiomycota</taxon>
        <taxon>Agaricomycotina</taxon>
        <taxon>Agaricomycetes</taxon>
        <taxon>Agaricomycetidae</taxon>
        <taxon>Boletales</taxon>
        <taxon>Boletales incertae sedis</taxon>
        <taxon>Leucogyrophana</taxon>
    </lineage>
</organism>